<evidence type="ECO:0000313" key="2">
    <source>
        <dbReference type="EMBL" id="CUI15288.1"/>
    </source>
</evidence>
<feature type="region of interest" description="Disordered" evidence="1">
    <location>
        <begin position="238"/>
        <end position="275"/>
    </location>
</feature>
<evidence type="ECO:0000256" key="1">
    <source>
        <dbReference type="SAM" id="MobiDB-lite"/>
    </source>
</evidence>
<organism evidence="2 3">
    <name type="scientific">Bodo saltans</name>
    <name type="common">Flagellated protozoan</name>
    <dbReference type="NCBI Taxonomy" id="75058"/>
    <lineage>
        <taxon>Eukaryota</taxon>
        <taxon>Discoba</taxon>
        <taxon>Euglenozoa</taxon>
        <taxon>Kinetoplastea</taxon>
        <taxon>Metakinetoplastina</taxon>
        <taxon>Eubodonida</taxon>
        <taxon>Bodonidae</taxon>
        <taxon>Bodo</taxon>
    </lineage>
</organism>
<dbReference type="PANTHER" id="PTHR38130">
    <property type="entry name" value="EF-HAND DOMAIN-CONTAINING PROTEIN"/>
    <property type="match status" value="1"/>
</dbReference>
<feature type="compositionally biased region" description="Basic and acidic residues" evidence="1">
    <location>
        <begin position="169"/>
        <end position="181"/>
    </location>
</feature>
<feature type="region of interest" description="Disordered" evidence="1">
    <location>
        <begin position="162"/>
        <end position="212"/>
    </location>
</feature>
<proteinExistence type="predicted"/>
<evidence type="ECO:0000313" key="3">
    <source>
        <dbReference type="Proteomes" id="UP000051952"/>
    </source>
</evidence>
<dbReference type="PANTHER" id="PTHR38130:SF1">
    <property type="entry name" value="EF-HAND DOMAIN-CONTAINING PROTEIN"/>
    <property type="match status" value="1"/>
</dbReference>
<sequence length="275" mass="30764">MTICDEFSDYPMPQKATNWTLPNPKRHVRESPLRETNLTKDIDGAVAGTTVYFKARRFTNKPNLFATQDIAGATVHTLHPLRAKPMDTSLRTNDIARCTSGVVHLTTQRNVNPLSPTYHLPSISSGVDRALREEDARNTSLSVNSPPRDTMRVSDIAGTKAKTAYTRQFPKDPMDTTDIPKKNQRRSQRNESQALYTSDIMRGPETFSSKRQTNPLAPEYVVHVTNTKTAVIGDILGSHSKPFKSLRNDRPMLSLRADDVDGARPGDPYKKKSPF</sequence>
<dbReference type="EMBL" id="CYKH01002016">
    <property type="protein sequence ID" value="CUI15288.1"/>
    <property type="molecule type" value="Genomic_DNA"/>
</dbReference>
<dbReference type="AlphaFoldDB" id="A0A0S4KP10"/>
<dbReference type="OMA" id="KFIRDAH"/>
<accession>A0A0S4KP10</accession>
<reference evidence="3" key="1">
    <citation type="submission" date="2015-09" db="EMBL/GenBank/DDBJ databases">
        <authorList>
            <consortium name="Pathogen Informatics"/>
        </authorList>
    </citation>
    <scope>NUCLEOTIDE SEQUENCE [LARGE SCALE GENOMIC DNA]</scope>
    <source>
        <strain evidence="3">Lake Konstanz</strain>
    </source>
</reference>
<gene>
    <name evidence="2" type="ORF">BSAL_36000</name>
</gene>
<dbReference type="OrthoDB" id="10248735at2759"/>
<name>A0A0S4KP10_BODSA</name>
<dbReference type="VEuPathDB" id="TriTrypDB:BSAL_36000"/>
<feature type="compositionally biased region" description="Basic and acidic residues" evidence="1">
    <location>
        <begin position="246"/>
        <end position="275"/>
    </location>
</feature>
<protein>
    <submittedName>
        <fullName evidence="2">Uncharacterized protein</fullName>
    </submittedName>
</protein>
<keyword evidence="3" id="KW-1185">Reference proteome</keyword>
<dbReference type="Proteomes" id="UP000051952">
    <property type="component" value="Unassembled WGS sequence"/>
</dbReference>